<dbReference type="CDD" id="cd03426">
    <property type="entry name" value="NUDIX_CoAse_Nudt7"/>
    <property type="match status" value="1"/>
</dbReference>
<comment type="cofactor">
    <cofactor evidence="2">
        <name>Mg(2+)</name>
        <dbReference type="ChEBI" id="CHEBI:18420"/>
    </cofactor>
</comment>
<dbReference type="PATRIC" id="fig|43687.5.peg.610"/>
<protein>
    <submittedName>
        <fullName evidence="8">NUDIX hydrolase</fullName>
    </submittedName>
</protein>
<dbReference type="Pfam" id="PF00293">
    <property type="entry name" value="NUDIX"/>
    <property type="match status" value="1"/>
</dbReference>
<dbReference type="PANTHER" id="PTHR12992">
    <property type="entry name" value="NUDIX HYDROLASE"/>
    <property type="match status" value="1"/>
</dbReference>
<dbReference type="EMBL" id="CP012175">
    <property type="protein sequence ID" value="AKV80448.1"/>
    <property type="molecule type" value="Genomic_DNA"/>
</dbReference>
<dbReference type="SUPFAM" id="SSF55811">
    <property type="entry name" value="Nudix"/>
    <property type="match status" value="1"/>
</dbReference>
<evidence type="ECO:0000313" key="17">
    <source>
        <dbReference type="Proteomes" id="UP000062398"/>
    </source>
</evidence>
<evidence type="ECO:0000313" key="16">
    <source>
        <dbReference type="Proteomes" id="UP000061362"/>
    </source>
</evidence>
<name>A0A088E4R2_9CREN</name>
<dbReference type="GO" id="GO:0046872">
    <property type="term" value="F:metal ion binding"/>
    <property type="evidence" value="ECO:0007669"/>
    <property type="project" value="UniProtKB-KW"/>
</dbReference>
<dbReference type="Proteomes" id="UP000056255">
    <property type="component" value="Chromosome"/>
</dbReference>
<dbReference type="Proteomes" id="UP000062475">
    <property type="component" value="Chromosome"/>
</dbReference>
<dbReference type="EMBL" id="CP012173">
    <property type="protein sequence ID" value="AKV75952.1"/>
    <property type="molecule type" value="Genomic_DNA"/>
</dbReference>
<evidence type="ECO:0000256" key="6">
    <source>
        <dbReference type="ARBA" id="ARBA00023211"/>
    </source>
</evidence>
<dbReference type="PANTHER" id="PTHR12992:SF11">
    <property type="entry name" value="MITOCHONDRIAL COENZYME A DIPHOSPHATASE NUDT8"/>
    <property type="match status" value="1"/>
</dbReference>
<dbReference type="PROSITE" id="PS51462">
    <property type="entry name" value="NUDIX"/>
    <property type="match status" value="1"/>
</dbReference>
<comment type="cofactor">
    <cofactor evidence="1">
        <name>Mn(2+)</name>
        <dbReference type="ChEBI" id="CHEBI:29035"/>
    </cofactor>
</comment>
<reference evidence="16 17" key="2">
    <citation type="journal article" date="2015" name="Genome Announc.">
        <title>Complete Genome Sequences of Evolved Arsenate-Resistant Metallosphaera sedula Strains.</title>
        <authorList>
            <person name="Ai C."/>
            <person name="McCarthy S."/>
            <person name="Schackwitz W."/>
            <person name="Martin J."/>
            <person name="Lipzen A."/>
            <person name="Blum P."/>
        </authorList>
    </citation>
    <scope>NUCLEOTIDE SEQUENCE [LARGE SCALE GENOMIC DNA]</scope>
    <source>
        <strain evidence="11 17">ARS120-1</strain>
        <strain evidence="12 16">ARS120-2</strain>
        <strain evidence="9 19">ARS50-1</strain>
        <strain evidence="10 18">ARS50-2</strain>
    </source>
</reference>
<dbReference type="Gene3D" id="3.90.79.10">
    <property type="entry name" value="Nucleoside Triphosphate Pyrophosphohydrolase"/>
    <property type="match status" value="1"/>
</dbReference>
<evidence type="ECO:0000256" key="1">
    <source>
        <dbReference type="ARBA" id="ARBA00001936"/>
    </source>
</evidence>
<evidence type="ECO:0000313" key="19">
    <source>
        <dbReference type="Proteomes" id="UP000068832"/>
    </source>
</evidence>
<dbReference type="InterPro" id="IPR045121">
    <property type="entry name" value="CoAse"/>
</dbReference>
<dbReference type="InterPro" id="IPR000086">
    <property type="entry name" value="NUDIX_hydrolase_dom"/>
</dbReference>
<accession>A0A088E4R2</accession>
<evidence type="ECO:0000313" key="13">
    <source>
        <dbReference type="EMBL" id="AKV82695.1"/>
    </source>
</evidence>
<dbReference type="Proteomes" id="UP000029084">
    <property type="component" value="Chromosome"/>
</dbReference>
<dbReference type="AlphaFoldDB" id="A0A088E4R2"/>
<evidence type="ECO:0000313" key="18">
    <source>
        <dbReference type="Proteomes" id="UP000062475"/>
    </source>
</evidence>
<dbReference type="OrthoDB" id="40462at2157"/>
<evidence type="ECO:0000256" key="5">
    <source>
        <dbReference type="ARBA" id="ARBA00022842"/>
    </source>
</evidence>
<reference evidence="8 14" key="1">
    <citation type="journal article" date="2014" name="J. Bacteriol.">
        <title>Role of an Archaeal PitA Transporter in the Copper and Arsenic Resistance of Metallosphaera sedula, an Extreme Thermoacidophile.</title>
        <authorList>
            <person name="McCarthy S."/>
            <person name="Ai C."/>
            <person name="Wheaton G."/>
            <person name="Tevatia R."/>
            <person name="Eckrich V."/>
            <person name="Kelly R."/>
            <person name="Blum P."/>
        </authorList>
    </citation>
    <scope>NUCLEOTIDE SEQUENCE [LARGE SCALE GENOMIC DNA]</scope>
    <source>
        <strain evidence="8 14">CuR1</strain>
    </source>
</reference>
<dbReference type="RefSeq" id="WP_012020557.1">
    <property type="nucleotide sequence ID" value="NZ_CP008822.1"/>
</dbReference>
<keyword evidence="4 8" id="KW-0378">Hydrolase</keyword>
<reference evidence="13 15" key="3">
    <citation type="submission" date="2015-07" db="EMBL/GenBank/DDBJ databases">
        <title>Physiological, transcriptional responses and genome re-sequencing of acid resistant extremely thermoacidophilic Metallosphaera sedula SARC-M1.</title>
        <authorList>
            <person name="Ai C."/>
            <person name="McCarthy S."/>
            <person name="Eckrich V."/>
            <person name="Rudrappa D."/>
            <person name="Qiu G."/>
            <person name="Blum P."/>
        </authorList>
    </citation>
    <scope>NUCLEOTIDE SEQUENCE [LARGE SCALE GENOMIC DNA]</scope>
    <source>
        <strain evidence="13 15">SARC-M1</strain>
    </source>
</reference>
<dbReference type="EMBL" id="CP012172">
    <property type="protein sequence ID" value="AKV73712.1"/>
    <property type="molecule type" value="Genomic_DNA"/>
</dbReference>
<evidence type="ECO:0000313" key="11">
    <source>
        <dbReference type="EMBL" id="AKV78203.1"/>
    </source>
</evidence>
<dbReference type="GO" id="GO:0010945">
    <property type="term" value="F:coenzyme A diphosphatase activity"/>
    <property type="evidence" value="ECO:0007669"/>
    <property type="project" value="InterPro"/>
</dbReference>
<evidence type="ECO:0000256" key="3">
    <source>
        <dbReference type="ARBA" id="ARBA00022723"/>
    </source>
</evidence>
<sequence length="156" mass="17925">MECDAAVVLIFRDDGRFLLIKRADQKGDPWSGHMALPGGHREVNESCETTAVREAQEEVGITPTNLSYLGMYSPHNREMRVAVFVGHTTSPQVKIDGEVDKWFWVHPSELKEEKDHFVYQSYIIWGMTYRILKDFLSARQRSSHQVQAVDQSSLKE</sequence>
<keyword evidence="6" id="KW-0464">Manganese</keyword>
<dbReference type="EMBL" id="CP008822">
    <property type="protein sequence ID" value="AIM26757.1"/>
    <property type="molecule type" value="Genomic_DNA"/>
</dbReference>
<dbReference type="PROSITE" id="PS00893">
    <property type="entry name" value="NUDIX_BOX"/>
    <property type="match status" value="1"/>
</dbReference>
<evidence type="ECO:0000313" key="9">
    <source>
        <dbReference type="EMBL" id="AKV73712.1"/>
    </source>
</evidence>
<dbReference type="GeneID" id="91755046"/>
<dbReference type="InterPro" id="IPR015797">
    <property type="entry name" value="NUDIX_hydrolase-like_dom_sf"/>
</dbReference>
<proteinExistence type="predicted"/>
<gene>
    <name evidence="8" type="ORF">HA72_0595</name>
    <name evidence="9" type="ORF">MsedA_0607</name>
    <name evidence="10" type="ORF">MsedB_0607</name>
    <name evidence="11" type="ORF">MsedC_0606</name>
    <name evidence="12" type="ORF">MsedD_0607</name>
    <name evidence="13" type="ORF">MsedE_0607</name>
</gene>
<dbReference type="Proteomes" id="UP000061362">
    <property type="component" value="Chromosome"/>
</dbReference>
<evidence type="ECO:0000256" key="2">
    <source>
        <dbReference type="ARBA" id="ARBA00001946"/>
    </source>
</evidence>
<dbReference type="EMBL" id="CP012174">
    <property type="protein sequence ID" value="AKV78203.1"/>
    <property type="molecule type" value="Genomic_DNA"/>
</dbReference>
<feature type="domain" description="Nudix hydrolase" evidence="7">
    <location>
        <begin position="1"/>
        <end position="127"/>
    </location>
</feature>
<evidence type="ECO:0000313" key="10">
    <source>
        <dbReference type="EMBL" id="AKV75952.1"/>
    </source>
</evidence>
<evidence type="ECO:0000313" key="12">
    <source>
        <dbReference type="EMBL" id="AKV80448.1"/>
    </source>
</evidence>
<dbReference type="OMA" id="PWSGHMA"/>
<dbReference type="EMBL" id="CP012176">
    <property type="protein sequence ID" value="AKV82695.1"/>
    <property type="molecule type" value="Genomic_DNA"/>
</dbReference>
<evidence type="ECO:0000313" key="8">
    <source>
        <dbReference type="EMBL" id="AIM26757.1"/>
    </source>
</evidence>
<evidence type="ECO:0000256" key="4">
    <source>
        <dbReference type="ARBA" id="ARBA00022801"/>
    </source>
</evidence>
<keyword evidence="5" id="KW-0460">Magnesium</keyword>
<evidence type="ECO:0000313" key="15">
    <source>
        <dbReference type="Proteomes" id="UP000056255"/>
    </source>
</evidence>
<organism evidence="8 14">
    <name type="scientific">Metallosphaera sedula</name>
    <dbReference type="NCBI Taxonomy" id="43687"/>
    <lineage>
        <taxon>Archaea</taxon>
        <taxon>Thermoproteota</taxon>
        <taxon>Thermoprotei</taxon>
        <taxon>Sulfolobales</taxon>
        <taxon>Sulfolobaceae</taxon>
        <taxon>Metallosphaera</taxon>
    </lineage>
</organism>
<keyword evidence="3" id="KW-0479">Metal-binding</keyword>
<evidence type="ECO:0000259" key="7">
    <source>
        <dbReference type="PROSITE" id="PS51462"/>
    </source>
</evidence>
<dbReference type="Proteomes" id="UP000068832">
    <property type="component" value="Chromosome"/>
</dbReference>
<dbReference type="Proteomes" id="UP000062398">
    <property type="component" value="Chromosome"/>
</dbReference>
<dbReference type="InterPro" id="IPR020084">
    <property type="entry name" value="NUDIX_hydrolase_CS"/>
</dbReference>
<evidence type="ECO:0000313" key="14">
    <source>
        <dbReference type="Proteomes" id="UP000029084"/>
    </source>
</evidence>